<organism evidence="1 2">
    <name type="scientific">Streptomyces vietnamensis</name>
    <dbReference type="NCBI Taxonomy" id="362257"/>
    <lineage>
        <taxon>Bacteria</taxon>
        <taxon>Bacillati</taxon>
        <taxon>Actinomycetota</taxon>
        <taxon>Actinomycetes</taxon>
        <taxon>Kitasatosporales</taxon>
        <taxon>Streptomycetaceae</taxon>
        <taxon>Streptomyces</taxon>
    </lineage>
</organism>
<sequence length="114" mass="12034">MRQIPVDTSAAMVMVAQPPAPKIANRQTGEIATDRDTGAPLMTVDVMFVMDGNAEILNLTVPKTGISEELSMGTPVALTGVVARPWENEFNGQKRHGISFRAVAVTSLAAAKVG</sequence>
<evidence type="ECO:0000313" key="1">
    <source>
        <dbReference type="EMBL" id="AJF64997.1"/>
    </source>
</evidence>
<gene>
    <name evidence="1" type="ORF">SVTN_11760</name>
</gene>
<name>A0A0B5I3F2_9ACTN</name>
<dbReference type="KEGG" id="svt:SVTN_11760"/>
<proteinExistence type="predicted"/>
<dbReference type="STRING" id="362257.SVTN_11760"/>
<dbReference type="AlphaFoldDB" id="A0A0B5I3F2"/>
<dbReference type="EMBL" id="CP010407">
    <property type="protein sequence ID" value="AJF64997.1"/>
    <property type="molecule type" value="Genomic_DNA"/>
</dbReference>
<dbReference type="RefSeq" id="WP_030688073.1">
    <property type="nucleotide sequence ID" value="NZ_CP010407.1"/>
</dbReference>
<protein>
    <submittedName>
        <fullName evidence="1">Regulatory protein</fullName>
    </submittedName>
</protein>
<reference evidence="1 2" key="1">
    <citation type="submission" date="2014-12" db="EMBL/GenBank/DDBJ databases">
        <title>Complete genome sequence of Streptomyces vietnamensis strain GIMV4.0001, a genetic manipulable producer of the benzoisochromanequinone antibiotic granaticin.</title>
        <authorList>
            <person name="Deng M.R."/>
            <person name="Guo J."/>
            <person name="Ma L.Y."/>
            <person name="Feng G.D."/>
            <person name="Mo C.Y."/>
            <person name="Zhu H.H."/>
        </authorList>
    </citation>
    <scope>NUCLEOTIDE SEQUENCE [LARGE SCALE GENOMIC DNA]</scope>
    <source>
        <strain evidence="2">GIMV4.0001</strain>
    </source>
</reference>
<keyword evidence="2" id="KW-1185">Reference proteome</keyword>
<accession>A0A0B5I3F2</accession>
<evidence type="ECO:0000313" key="2">
    <source>
        <dbReference type="Proteomes" id="UP000031774"/>
    </source>
</evidence>
<dbReference type="HOGENOM" id="CLU_159294_0_0_11"/>
<dbReference type="Proteomes" id="UP000031774">
    <property type="component" value="Chromosome"/>
</dbReference>